<reference evidence="2" key="1">
    <citation type="submission" date="2017-09" db="EMBL/GenBank/DDBJ databases">
        <title>Depth-based differentiation of microbial function through sediment-hosted aquifers and enrichment of novel symbionts in the deep terrestrial subsurface.</title>
        <authorList>
            <person name="Probst A.J."/>
            <person name="Ladd B."/>
            <person name="Jarett J.K."/>
            <person name="Geller-Mcgrath D.E."/>
            <person name="Sieber C.M.K."/>
            <person name="Emerson J.B."/>
            <person name="Anantharaman K."/>
            <person name="Thomas B.C."/>
            <person name="Malmstrom R."/>
            <person name="Stieglmeier M."/>
            <person name="Klingl A."/>
            <person name="Woyke T."/>
            <person name="Ryan C.M."/>
            <person name="Banfield J.F."/>
        </authorList>
    </citation>
    <scope>NUCLEOTIDE SEQUENCE [LARGE SCALE GENOMIC DNA]</scope>
</reference>
<organism evidence="1 2">
    <name type="scientific">Candidatus Wolfebacteria bacterium CG_4_10_14_0_8_um_filter_39_64</name>
    <dbReference type="NCBI Taxonomy" id="1975063"/>
    <lineage>
        <taxon>Bacteria</taxon>
        <taxon>Candidatus Wolfeibacteriota</taxon>
    </lineage>
</organism>
<proteinExistence type="predicted"/>
<evidence type="ECO:0000313" key="1">
    <source>
        <dbReference type="EMBL" id="PIY58862.1"/>
    </source>
</evidence>
<evidence type="ECO:0000313" key="2">
    <source>
        <dbReference type="Proteomes" id="UP000228730"/>
    </source>
</evidence>
<dbReference type="Proteomes" id="UP000228730">
    <property type="component" value="Unassembled WGS sequence"/>
</dbReference>
<protein>
    <submittedName>
        <fullName evidence="1">Uncharacterized protein</fullName>
    </submittedName>
</protein>
<dbReference type="EMBL" id="PFKY01000061">
    <property type="protein sequence ID" value="PIY58862.1"/>
    <property type="molecule type" value="Genomic_DNA"/>
</dbReference>
<gene>
    <name evidence="1" type="ORF">COY97_01940</name>
</gene>
<dbReference type="AlphaFoldDB" id="A0A2M7Q6Y2"/>
<feature type="non-terminal residue" evidence="1">
    <location>
        <position position="437"/>
    </location>
</feature>
<comment type="caution">
    <text evidence="1">The sequence shown here is derived from an EMBL/GenBank/DDBJ whole genome shotgun (WGS) entry which is preliminary data.</text>
</comment>
<accession>A0A2M7Q6Y2</accession>
<sequence length="437" mass="48799">MKIIAYKTLIIFLTVSVFTSILIFPKKTEAGIPVFDSANLGGKLTDISEKIARWVKEDLVKSLRDVIAKRIIDYIVDQTIVWIQGGGQPKFVTDWDGFLKDAANIAFDQVIKDVGLAQLCSPFKLQVQISLLPVQQFQQRIDCTLDDVVKNIEDFYNDFEKGGWIAYNETWQPQGNYYGEMLMIHDEMITRGALAKEAAEKEALAGKGFLSVKKCLEQDEEGTCIKEEIVTPGDTVGVAVASAITSDTQWAANIQSWTAALINAVINRVIKEGVGVMKGSEESSGSSYYPSEYQSAADLEIESEKQQQINEVKKFVNEWQYLYNAKSKSLSYSEQLKVILVKIKKLNCQPAVSDSEIQAVQADIDRLKTETTELKNKIDGGNNLITKITNANTIRERTIAQQDFLAFVDKYNTLEIQTQIITGDARKAADQELATKT</sequence>
<name>A0A2M7Q6Y2_9BACT</name>